<organism evidence="1 2">
    <name type="scientific">Gregarina niphandrodes</name>
    <name type="common">Septate eugregarine</name>
    <dbReference type="NCBI Taxonomy" id="110365"/>
    <lineage>
        <taxon>Eukaryota</taxon>
        <taxon>Sar</taxon>
        <taxon>Alveolata</taxon>
        <taxon>Apicomplexa</taxon>
        <taxon>Conoidasida</taxon>
        <taxon>Gregarinasina</taxon>
        <taxon>Eugregarinorida</taxon>
        <taxon>Gregarinidae</taxon>
        <taxon>Gregarina</taxon>
    </lineage>
</organism>
<sequence length="214" mass="24284">MRSLGSEVRGVRWGELLSLICAGGLRPKLTQSVAQTGLLWVGPACVKVLALGPKTAFEHELRCSPVTGTPYSKPIPTEVWRFDQDYNWFRLWDRLMVLRCEDELNDKRLQLSEAALLTVIRNRIGDMAPPEAVEALCREIFGDQLDVLKAIVSEREETGEKLRTTVSLGYTQPLSKHEADRIRPLVPEDWRPAIDRRADWKIPVWKAIEDAPQA</sequence>
<gene>
    <name evidence="1" type="ORF">GNI_166960</name>
</gene>
<reference evidence="1" key="1">
    <citation type="submission" date="2013-12" db="EMBL/GenBank/DDBJ databases">
        <authorList>
            <person name="Omoto C.K."/>
            <person name="Sibley D."/>
            <person name="Venepally P."/>
            <person name="Hadjithomas M."/>
            <person name="Karamycheva S."/>
            <person name="Brunk B."/>
            <person name="Roos D."/>
            <person name="Caler E."/>
            <person name="Lorenzi H."/>
        </authorList>
    </citation>
    <scope>NUCLEOTIDE SEQUENCE</scope>
</reference>
<name>A0A023AYN1_GRENI</name>
<dbReference type="AlphaFoldDB" id="A0A023AYN1"/>
<dbReference type="VEuPathDB" id="CryptoDB:GNI_166960"/>
<comment type="caution">
    <text evidence="1">The sequence shown here is derived from an EMBL/GenBank/DDBJ whole genome shotgun (WGS) entry which is preliminary data.</text>
</comment>
<accession>A0A023AYN1</accession>
<dbReference type="EMBL" id="AFNH02001247">
    <property type="protein sequence ID" value="EZG43558.1"/>
    <property type="molecule type" value="Genomic_DNA"/>
</dbReference>
<dbReference type="Proteomes" id="UP000019763">
    <property type="component" value="Unassembled WGS sequence"/>
</dbReference>
<dbReference type="GeneID" id="22915754"/>
<keyword evidence="2" id="KW-1185">Reference proteome</keyword>
<protein>
    <submittedName>
        <fullName evidence="1">Uncharacterized protein</fullName>
    </submittedName>
</protein>
<evidence type="ECO:0000313" key="1">
    <source>
        <dbReference type="EMBL" id="EZG43558.1"/>
    </source>
</evidence>
<proteinExistence type="predicted"/>
<dbReference type="RefSeq" id="XP_011133212.1">
    <property type="nucleotide sequence ID" value="XM_011134910.1"/>
</dbReference>
<evidence type="ECO:0000313" key="2">
    <source>
        <dbReference type="Proteomes" id="UP000019763"/>
    </source>
</evidence>